<organism evidence="2">
    <name type="scientific">Metastrongylus salmi</name>
    <name type="common">Pig lungworm</name>
    <dbReference type="NCBI Taxonomy" id="55276"/>
    <lineage>
        <taxon>Eukaryota</taxon>
        <taxon>Metazoa</taxon>
        <taxon>Ecdysozoa</taxon>
        <taxon>Nematoda</taxon>
        <taxon>Chromadorea</taxon>
        <taxon>Rhabditida</taxon>
        <taxon>Rhabditina</taxon>
        <taxon>Rhabditomorpha</taxon>
        <taxon>Strongyloidea</taxon>
        <taxon>Metastrongylidae</taxon>
        <taxon>Metastrongylus</taxon>
    </lineage>
</organism>
<gene>
    <name evidence="2" type="primary">ND6</name>
</gene>
<dbReference type="EMBL" id="GQ888715">
    <property type="protein sequence ID" value="ACX85145.1"/>
    <property type="molecule type" value="Genomic_DNA"/>
</dbReference>
<name>D3J846_METSL</name>
<dbReference type="AlphaFoldDB" id="D3J846"/>
<proteinExistence type="predicted"/>
<dbReference type="RefSeq" id="YP_003433830.1">
    <property type="nucleotide sequence ID" value="NC_013815.1"/>
</dbReference>
<keyword evidence="1" id="KW-0472">Membrane</keyword>
<evidence type="ECO:0000313" key="2">
    <source>
        <dbReference type="EMBL" id="ACX85145.1"/>
    </source>
</evidence>
<keyword evidence="2" id="KW-0496">Mitochondrion</keyword>
<feature type="transmembrane region" description="Helical" evidence="1">
    <location>
        <begin position="80"/>
        <end position="102"/>
    </location>
</feature>
<reference evidence="2" key="1">
    <citation type="journal article" date="2010" name="Nucleic Acids Res.">
        <title>An integrated pipeline for next-generation sequencing and annotation of mitochondrial genomes.</title>
        <authorList>
            <person name="Jex A.R."/>
            <person name="Hall R.S."/>
            <person name="Littlewood D.T."/>
            <person name="Gasser R.B."/>
        </authorList>
    </citation>
    <scope>NUCLEOTIDE SEQUENCE</scope>
</reference>
<feature type="transmembrane region" description="Helical" evidence="1">
    <location>
        <begin position="6"/>
        <end position="21"/>
    </location>
</feature>
<accession>D3J846</accession>
<keyword evidence="1" id="KW-0812">Transmembrane</keyword>
<dbReference type="GeneID" id="8774307"/>
<feature type="transmembrane region" description="Helical" evidence="1">
    <location>
        <begin position="108"/>
        <end position="135"/>
    </location>
</feature>
<geneLocation type="mitochondrion" evidence="2"/>
<keyword evidence="1" id="KW-1133">Transmembrane helix</keyword>
<dbReference type="CTD" id="4541"/>
<sequence>MFWNFFLFLSVFCCLVSYLNYDPMKSSFFLIFSMIFCMPGMVFFNYTWFSYFICMLFLSGIFVILVYFSSMSSLLSFKPYLYVVGFFLTLLLFFFVIVGKGVGLGLNLFYYTVNVGVLVYLVFVLLFFMNFLSYYMGFSGALRSI</sequence>
<feature type="transmembrane region" description="Helical" evidence="1">
    <location>
        <begin position="50"/>
        <end position="68"/>
    </location>
</feature>
<feature type="transmembrane region" description="Helical" evidence="1">
    <location>
        <begin position="28"/>
        <end position="44"/>
    </location>
</feature>
<evidence type="ECO:0000256" key="1">
    <source>
        <dbReference type="SAM" id="Phobius"/>
    </source>
</evidence>
<protein>
    <submittedName>
        <fullName evidence="2">NADH dehydrogenase subunit 6</fullName>
    </submittedName>
</protein>